<reference evidence="1" key="1">
    <citation type="submission" date="2021-10" db="EMBL/GenBank/DDBJ databases">
        <title>Tropical sea cucumber genome reveals ecological adaptation and Cuvierian tubules defense mechanism.</title>
        <authorList>
            <person name="Chen T."/>
        </authorList>
    </citation>
    <scope>NUCLEOTIDE SEQUENCE</scope>
    <source>
        <strain evidence="1">Nanhai2018</strain>
        <tissue evidence="1">Muscle</tissue>
    </source>
</reference>
<protein>
    <submittedName>
        <fullName evidence="1">Uncharacterized protein</fullName>
    </submittedName>
</protein>
<dbReference type="PANTHER" id="PTHR31912">
    <property type="entry name" value="IP13529P"/>
    <property type="match status" value="1"/>
</dbReference>
<proteinExistence type="predicted"/>
<dbReference type="AlphaFoldDB" id="A0A9Q1H5V1"/>
<organism evidence="1 2">
    <name type="scientific">Holothuria leucospilota</name>
    <name type="common">Black long sea cucumber</name>
    <name type="synonym">Mertensiothuria leucospilota</name>
    <dbReference type="NCBI Taxonomy" id="206669"/>
    <lineage>
        <taxon>Eukaryota</taxon>
        <taxon>Metazoa</taxon>
        <taxon>Echinodermata</taxon>
        <taxon>Eleutherozoa</taxon>
        <taxon>Echinozoa</taxon>
        <taxon>Holothuroidea</taxon>
        <taxon>Aspidochirotacea</taxon>
        <taxon>Aspidochirotida</taxon>
        <taxon>Holothuriidae</taxon>
        <taxon>Holothuria</taxon>
    </lineage>
</organism>
<evidence type="ECO:0000313" key="2">
    <source>
        <dbReference type="Proteomes" id="UP001152320"/>
    </source>
</evidence>
<dbReference type="PANTHER" id="PTHR31912:SF34">
    <property type="entry name" value="NOTOCHORD-RELATED PROTEIN"/>
    <property type="match status" value="1"/>
</dbReference>
<sequence>MQPSETGIWHSSILNELAYFHVSDNYAVDIMHDIYEVVAPKEIKLVIGALINQKLFTLEELNRRILSYSYGYKYEENRPSPIFASSLNNPGGASGQTAAQSVCLVKYLPLIIGDKVPQGCDCWEILLLLFDIFKIISATWISSEGTIYLRNLVEEHYRLYLSKFSDQHLTPKQHFMTQYHRIIRQLGPLNQYSCMRFEGKHKSMKNYARLCNNFQNIAKTLPKKHQTNQSYKCLLKEPVGKLQCDLFDQSVVHIASLEAAEILVQELNISLLSDVTITGRVVIKGCDFRVRSIIMLPPEDVDNDALFSQIISIVVEKKEVYVLVKDMETLYYERHYQAFAVNICSYHSIVFANTVIFWTSNLYMHLSHTKSRKHVFSFPAGVAASKVDCMAFISI</sequence>
<dbReference type="Proteomes" id="UP001152320">
    <property type="component" value="Chromosome 10"/>
</dbReference>
<dbReference type="EMBL" id="JAIZAY010000010">
    <property type="protein sequence ID" value="KAJ8034379.1"/>
    <property type="molecule type" value="Genomic_DNA"/>
</dbReference>
<evidence type="ECO:0000313" key="1">
    <source>
        <dbReference type="EMBL" id="KAJ8034379.1"/>
    </source>
</evidence>
<dbReference type="OrthoDB" id="6779523at2759"/>
<name>A0A9Q1H5V1_HOLLE</name>
<keyword evidence="2" id="KW-1185">Reference proteome</keyword>
<comment type="caution">
    <text evidence="1">The sequence shown here is derived from an EMBL/GenBank/DDBJ whole genome shotgun (WGS) entry which is preliminary data.</text>
</comment>
<accession>A0A9Q1H5V1</accession>
<gene>
    <name evidence="1" type="ORF">HOLleu_21184</name>
</gene>